<comment type="caution">
    <text evidence="13">The sequence shown here is derived from an EMBL/GenBank/DDBJ whole genome shotgun (WGS) entry which is preliminary data.</text>
</comment>
<feature type="binding site" evidence="10">
    <location>
        <position position="47"/>
    </location>
    <ligand>
        <name>Zn(2+)</name>
        <dbReference type="ChEBI" id="CHEBI:29105"/>
    </ligand>
</feature>
<dbReference type="NCBIfam" id="TIGR00209">
    <property type="entry name" value="galT_1"/>
    <property type="match status" value="1"/>
</dbReference>
<keyword evidence="7" id="KW-0119">Carbohydrate metabolism</keyword>
<dbReference type="Pfam" id="PF02744">
    <property type="entry name" value="GalP_UDP_tr_C"/>
    <property type="match status" value="1"/>
</dbReference>
<dbReference type="PIRSF" id="PIRSF000808">
    <property type="entry name" value="GalT"/>
    <property type="match status" value="1"/>
</dbReference>
<accession>A0A0F5Y7G9</accession>
<sequence>MTELRQNLITRDWVIIATERAKRPHEFAQHDISTVKIPAYRSDCPFCLGNEHLTGTPESLRLCEGIGSDWKVRVVGNKYPALSQTGERIRNIDGIFRSLSGVGFHEVVIEHSRHDLTTALMTIEDISSILRVYRKRYSDLRQDTRIETIVIFKNHGKGAGTSLEHPHSQIAALPIVPYQWRDRTQEAIRYYDDTGECIFCHTLKEELNAEERIIFESKHFVAFIPYAALSPFHIWIFPRRHSSSFDEITNGEITDLAKTLKIVLAKLYYGLQNPDYNYTIRSIPTSDKYADYFHWYMAVVPRISLSAGFELGSGMYINTALPEESAEFLRAVDIPDDDNSGDDFKNDNLIYLRR</sequence>
<evidence type="ECO:0000256" key="2">
    <source>
        <dbReference type="ARBA" id="ARBA00022679"/>
    </source>
</evidence>
<dbReference type="InterPro" id="IPR001937">
    <property type="entry name" value="GalP_UDPtransf1"/>
</dbReference>
<dbReference type="SUPFAM" id="SSF54197">
    <property type="entry name" value="HIT-like"/>
    <property type="match status" value="2"/>
</dbReference>
<evidence type="ECO:0000256" key="11">
    <source>
        <dbReference type="PROSITE-ProRule" id="PRU00464"/>
    </source>
</evidence>
<evidence type="ECO:0000256" key="4">
    <source>
        <dbReference type="ARBA" id="ARBA00022723"/>
    </source>
</evidence>
<feature type="binding site" evidence="10">
    <location>
        <position position="165"/>
    </location>
    <ligand>
        <name>Zn(2+)</name>
        <dbReference type="ChEBI" id="CHEBI:29105"/>
    </ligand>
</feature>
<feature type="binding site" evidence="10">
    <location>
        <position position="114"/>
    </location>
    <ligand>
        <name>Zn(2+)</name>
        <dbReference type="ChEBI" id="CHEBI:29105"/>
    </ligand>
</feature>
<dbReference type="PROSITE" id="PS51084">
    <property type="entry name" value="HIT_2"/>
    <property type="match status" value="1"/>
</dbReference>
<dbReference type="Proteomes" id="UP000033607">
    <property type="component" value="Unassembled WGS sequence"/>
</dbReference>
<dbReference type="UniPathway" id="UPA00214"/>
<dbReference type="PANTHER" id="PTHR42763:SF2">
    <property type="entry name" value="ADP-GLUCOSE PHOSPHORYLASE"/>
    <property type="match status" value="1"/>
</dbReference>
<comment type="caution">
    <text evidence="11">Lacks conserved residue(s) required for the propagation of feature annotation.</text>
</comment>
<reference evidence="13 14" key="1">
    <citation type="submission" date="2015-06" db="EMBL/GenBank/DDBJ databases">
        <title>Draft genome assembly of filamentous brackish cyanobacterium Limnoraphis robusta strain CS-951.</title>
        <authorList>
            <person name="Willis A."/>
            <person name="Parks M."/>
            <person name="Burford M.A."/>
        </authorList>
    </citation>
    <scope>NUCLEOTIDE SEQUENCE [LARGE SCALE GENOMIC DNA]</scope>
    <source>
        <strain evidence="13 14">CS-951</strain>
    </source>
</reference>
<evidence type="ECO:0000256" key="5">
    <source>
        <dbReference type="ARBA" id="ARBA00022833"/>
    </source>
</evidence>
<evidence type="ECO:0000256" key="7">
    <source>
        <dbReference type="ARBA" id="ARBA00023277"/>
    </source>
</evidence>
<dbReference type="InterPro" id="IPR011146">
    <property type="entry name" value="HIT-like"/>
</dbReference>
<evidence type="ECO:0000313" key="13">
    <source>
        <dbReference type="EMBL" id="KKD34896.1"/>
    </source>
</evidence>
<feature type="active site" description="Tele-UMP-histidine intermediate" evidence="9">
    <location>
        <position position="167"/>
    </location>
</feature>
<dbReference type="RefSeq" id="WP_046281977.1">
    <property type="nucleotide sequence ID" value="NZ_LATL02000101.1"/>
</dbReference>
<keyword evidence="3 13" id="KW-0548">Nucleotidyltransferase</keyword>
<dbReference type="PANTHER" id="PTHR42763">
    <property type="entry name" value="ADP-GLUCOSE PHOSPHORYLASE"/>
    <property type="match status" value="1"/>
</dbReference>
<evidence type="ECO:0000313" key="14">
    <source>
        <dbReference type="Proteomes" id="UP000033607"/>
    </source>
</evidence>
<evidence type="ECO:0000256" key="3">
    <source>
        <dbReference type="ARBA" id="ARBA00022695"/>
    </source>
</evidence>
<dbReference type="InterPro" id="IPR005849">
    <property type="entry name" value="GalP_Utransf_N"/>
</dbReference>
<comment type="cofactor">
    <cofactor evidence="10">
        <name>Zn(2+)</name>
        <dbReference type="ChEBI" id="CHEBI:29105"/>
    </cofactor>
    <text evidence="10">Binds 1 zinc ion per subunit.</text>
</comment>
<keyword evidence="2 13" id="KW-0808">Transferase</keyword>
<evidence type="ECO:0000256" key="10">
    <source>
        <dbReference type="PIRSR" id="PIRSR000808-3"/>
    </source>
</evidence>
<protein>
    <recommendedName>
        <fullName evidence="8">Galactose-1-phosphate uridylyltransferase</fullName>
        <ecNumber evidence="8">2.7.7.12</ecNumber>
    </recommendedName>
</protein>
<keyword evidence="6" id="KW-0299">Galactose metabolism</keyword>
<dbReference type="EC" id="2.7.7.12" evidence="8"/>
<dbReference type="InterPro" id="IPR005850">
    <property type="entry name" value="GalP_Utransf_C"/>
</dbReference>
<keyword evidence="5 10" id="KW-0862">Zinc</keyword>
<comment type="similarity">
    <text evidence="1">Belongs to the galactose-1-phosphate uridylyltransferase type 1 family.</text>
</comment>
<organism evidence="13 14">
    <name type="scientific">Limnoraphis robusta CS-951</name>
    <dbReference type="NCBI Taxonomy" id="1637645"/>
    <lineage>
        <taxon>Bacteria</taxon>
        <taxon>Bacillati</taxon>
        <taxon>Cyanobacteriota</taxon>
        <taxon>Cyanophyceae</taxon>
        <taxon>Oscillatoriophycideae</taxon>
        <taxon>Oscillatoriales</taxon>
        <taxon>Sirenicapillariaceae</taxon>
        <taxon>Limnoraphis</taxon>
    </lineage>
</organism>
<dbReference type="Gene3D" id="3.30.428.10">
    <property type="entry name" value="HIT-like"/>
    <property type="match status" value="2"/>
</dbReference>
<dbReference type="Pfam" id="PF01087">
    <property type="entry name" value="GalP_UDP_transf"/>
    <property type="match status" value="1"/>
</dbReference>
<gene>
    <name evidence="13" type="ORF">WN50_28390</name>
</gene>
<dbReference type="InterPro" id="IPR053177">
    <property type="entry name" value="ADP-glucose_phosphorylase"/>
</dbReference>
<keyword evidence="4 10" id="KW-0479">Metal-binding</keyword>
<feature type="binding site" evidence="10">
    <location>
        <position position="44"/>
    </location>
    <ligand>
        <name>Zn(2+)</name>
        <dbReference type="ChEBI" id="CHEBI:29105"/>
    </ligand>
</feature>
<dbReference type="EMBL" id="LATL02000101">
    <property type="protein sequence ID" value="KKD34896.1"/>
    <property type="molecule type" value="Genomic_DNA"/>
</dbReference>
<dbReference type="OrthoDB" id="9769064at2"/>
<feature type="domain" description="HIT" evidence="12">
    <location>
        <begin position="198"/>
        <end position="309"/>
    </location>
</feature>
<evidence type="ECO:0000256" key="1">
    <source>
        <dbReference type="ARBA" id="ARBA00010951"/>
    </source>
</evidence>
<proteinExistence type="inferred from homology"/>
<evidence type="ECO:0000256" key="9">
    <source>
        <dbReference type="PIRSR" id="PIRSR000808-1"/>
    </source>
</evidence>
<name>A0A0F5Y7G9_9CYAN</name>
<evidence type="ECO:0000256" key="8">
    <source>
        <dbReference type="NCBIfam" id="TIGR00209"/>
    </source>
</evidence>
<evidence type="ECO:0000256" key="6">
    <source>
        <dbReference type="ARBA" id="ARBA00023144"/>
    </source>
</evidence>
<dbReference type="InterPro" id="IPR036265">
    <property type="entry name" value="HIT-like_sf"/>
</dbReference>
<dbReference type="GO" id="GO:0006012">
    <property type="term" value="P:galactose metabolic process"/>
    <property type="evidence" value="ECO:0007669"/>
    <property type="project" value="UniProtKB-UniRule"/>
</dbReference>
<dbReference type="GO" id="GO:0008270">
    <property type="term" value="F:zinc ion binding"/>
    <property type="evidence" value="ECO:0007669"/>
    <property type="project" value="InterPro"/>
</dbReference>
<dbReference type="AlphaFoldDB" id="A0A0F5Y7G9"/>
<dbReference type="GO" id="GO:0008108">
    <property type="term" value="F:UDP-glucose:hexose-1-phosphate uridylyltransferase activity"/>
    <property type="evidence" value="ECO:0007669"/>
    <property type="project" value="UniProtKB-UniRule"/>
</dbReference>
<evidence type="ECO:0000259" key="12">
    <source>
        <dbReference type="PROSITE" id="PS51084"/>
    </source>
</evidence>
<dbReference type="PATRIC" id="fig|1637645.4.peg.2083"/>